<dbReference type="EMBL" id="LAZR01001168">
    <property type="protein sequence ID" value="KKN49440.1"/>
    <property type="molecule type" value="Genomic_DNA"/>
</dbReference>
<evidence type="ECO:0000313" key="1">
    <source>
        <dbReference type="EMBL" id="KKN49440.1"/>
    </source>
</evidence>
<accession>A0A0F9QYR3</accession>
<name>A0A0F9QYR3_9ZZZZ</name>
<reference evidence="1" key="1">
    <citation type="journal article" date="2015" name="Nature">
        <title>Complex archaea that bridge the gap between prokaryotes and eukaryotes.</title>
        <authorList>
            <person name="Spang A."/>
            <person name="Saw J.H."/>
            <person name="Jorgensen S.L."/>
            <person name="Zaremba-Niedzwiedzka K."/>
            <person name="Martijn J."/>
            <person name="Lind A.E."/>
            <person name="van Eijk R."/>
            <person name="Schleper C."/>
            <person name="Guy L."/>
            <person name="Ettema T.J."/>
        </authorList>
    </citation>
    <scope>NUCLEOTIDE SEQUENCE</scope>
</reference>
<dbReference type="Pfam" id="PF13479">
    <property type="entry name" value="AAA_24"/>
    <property type="match status" value="1"/>
</dbReference>
<proteinExistence type="predicted"/>
<evidence type="ECO:0008006" key="2">
    <source>
        <dbReference type="Google" id="ProtNLM"/>
    </source>
</evidence>
<protein>
    <recommendedName>
        <fullName evidence="2">AAA domain-containing protein</fullName>
    </recommendedName>
</protein>
<dbReference type="AlphaFoldDB" id="A0A0F9QYR3"/>
<organism evidence="1">
    <name type="scientific">marine sediment metagenome</name>
    <dbReference type="NCBI Taxonomy" id="412755"/>
    <lineage>
        <taxon>unclassified sequences</taxon>
        <taxon>metagenomes</taxon>
        <taxon>ecological metagenomes</taxon>
    </lineage>
</organism>
<gene>
    <name evidence="1" type="ORF">LCGC14_0642770</name>
</gene>
<comment type="caution">
    <text evidence="1">The sequence shown here is derived from an EMBL/GenBank/DDBJ whole genome shotgun (WGS) entry which is preliminary data.</text>
</comment>
<sequence length="258" mass="28157">MAFDLSSIGSGFGIRPPRMILLGTEKIGKSTFAACSPSPCFIPIAGEEGIDDLPVQQFPPSTCFADVKSALQSLLDGEHEFRTVVIDSASTLEPLVWNDVRARNEGASSIETVLGGYGKGYTESLMEWGTLTQYLDALRTHRNMASIIVGHVIIRQFNNPEGPDYDRYVADINQKAANLLYRWADAIVFANTKVVVKVEKAGFGKETGKGMDTSGGQRFLYTQKRPAHPGGGRGVYGRLPHELPFSWEHYQAAVASAK</sequence>